<dbReference type="PROSITE" id="PS51339">
    <property type="entry name" value="PPASE_MYOTUBULARIN"/>
    <property type="match status" value="1"/>
</dbReference>
<organism evidence="2 3">
    <name type="scientific">Aphanomyces astaci</name>
    <name type="common">Crayfish plague agent</name>
    <dbReference type="NCBI Taxonomy" id="112090"/>
    <lineage>
        <taxon>Eukaryota</taxon>
        <taxon>Sar</taxon>
        <taxon>Stramenopiles</taxon>
        <taxon>Oomycota</taxon>
        <taxon>Saprolegniomycetes</taxon>
        <taxon>Saprolegniales</taxon>
        <taxon>Verrucalvaceae</taxon>
        <taxon>Aphanomyces</taxon>
    </lineage>
</organism>
<dbReference type="SUPFAM" id="SSF52799">
    <property type="entry name" value="(Phosphotyrosine protein) phosphatases II"/>
    <property type="match status" value="1"/>
</dbReference>
<dbReference type="InterPro" id="IPR029021">
    <property type="entry name" value="Prot-tyrosine_phosphatase-like"/>
</dbReference>
<gene>
    <name evidence="2" type="ORF">DYB31_011060</name>
</gene>
<proteinExistence type="predicted"/>
<accession>A0A397EYU6</accession>
<evidence type="ECO:0000313" key="2">
    <source>
        <dbReference type="EMBL" id="RHZ04602.1"/>
    </source>
</evidence>
<dbReference type="PANTHER" id="PTHR10807">
    <property type="entry name" value="MYOTUBULARIN-RELATED"/>
    <property type="match status" value="1"/>
</dbReference>
<dbReference type="PANTHER" id="PTHR10807:SF128">
    <property type="entry name" value="PHOSPHATIDYLINOSITOL-3,5-BISPHOSPHATE 3-PHOSPHATASE"/>
    <property type="match status" value="1"/>
</dbReference>
<dbReference type="InterPro" id="IPR010569">
    <property type="entry name" value="Myotubularin-like_Pase_dom"/>
</dbReference>
<evidence type="ECO:0000259" key="1">
    <source>
        <dbReference type="PROSITE" id="PS51339"/>
    </source>
</evidence>
<protein>
    <recommendedName>
        <fullName evidence="1">Myotubularin phosphatase domain-containing protein</fullName>
    </recommendedName>
</protein>
<dbReference type="Proteomes" id="UP000266196">
    <property type="component" value="Unassembled WGS sequence"/>
</dbReference>
<feature type="domain" description="Myotubularin phosphatase" evidence="1">
    <location>
        <begin position="254"/>
        <end position="353"/>
    </location>
</feature>
<dbReference type="InterPro" id="IPR030564">
    <property type="entry name" value="Myotubularin"/>
</dbReference>
<dbReference type="Pfam" id="PF06602">
    <property type="entry name" value="Myotub-related"/>
    <property type="match status" value="1"/>
</dbReference>
<dbReference type="GO" id="GO:0005737">
    <property type="term" value="C:cytoplasm"/>
    <property type="evidence" value="ECO:0007669"/>
    <property type="project" value="TreeGrafter"/>
</dbReference>
<reference evidence="2 3" key="1">
    <citation type="submission" date="2018-08" db="EMBL/GenBank/DDBJ databases">
        <title>Aphanomyces genome sequencing and annotation.</title>
        <authorList>
            <person name="Minardi D."/>
            <person name="Oidtmann B."/>
            <person name="Van Der Giezen M."/>
            <person name="Studholme D.J."/>
        </authorList>
    </citation>
    <scope>NUCLEOTIDE SEQUENCE [LARGE SCALE GENOMIC DNA]</scope>
    <source>
        <strain evidence="2 3">197901</strain>
    </source>
</reference>
<evidence type="ECO:0000313" key="3">
    <source>
        <dbReference type="Proteomes" id="UP000266196"/>
    </source>
</evidence>
<dbReference type="AlphaFoldDB" id="A0A397EYU6"/>
<comment type="caution">
    <text evidence="2">The sequence shown here is derived from an EMBL/GenBank/DDBJ whole genome shotgun (WGS) entry which is preliminary data.</text>
</comment>
<sequence length="353" mass="39633">MQDAKEPTQVRCQLIRGSTTRRGWLYISMQMEESEMAYFSKAKRMDVRDVLPPHNERFHHHYAPIPRVWHPLHDCIVPSNEKVLYLVEEVSLTFHVTEGNQGVLALMVVTNFRLWFIPYAPVQGLHHEDVHTIPLGKIAKLTQTQSKQKHFTWLQMENNFCAFTDLNIVESHPEANVTAQHPVGISPMTSRSILSTLTTAAPLPTGPPPQLRSYTSSFDHSLAPPARLVSPTATSAANKRRIRYDPLSEFSRQGAPLCRSSQPKSGVLRTSSKEDRDLLWAIRDAAYPVDGRSKPSTLVHIVDCRPEINAKSNALAGKGHESAKHYDRDGIPCACRTPPFFPSTSTFFPSTPP</sequence>
<dbReference type="EMBL" id="QUTE01013403">
    <property type="protein sequence ID" value="RHZ04602.1"/>
    <property type="molecule type" value="Genomic_DNA"/>
</dbReference>
<name>A0A397EYU6_APHAT</name>